<comment type="caution">
    <text evidence="1">The sequence shown here is derived from an EMBL/GenBank/DDBJ whole genome shotgun (WGS) entry which is preliminary data.</text>
</comment>
<evidence type="ECO:0000313" key="1">
    <source>
        <dbReference type="EMBL" id="ORY41820.1"/>
    </source>
</evidence>
<evidence type="ECO:0000313" key="2">
    <source>
        <dbReference type="Proteomes" id="UP000193467"/>
    </source>
</evidence>
<sequence length="375" mass="38619">MVLRSFAVACIEMVTEIFVGRIVPGLAGCILASFHHLHIDSYIAQHWMLFAPNRHSFIALVALFTATAFAECFPSDTYHPATDTTVEQCCPQFSAQPENVDCKEDIINGFNSVTCSFPANGNTPYAYRVPVTDAPAQPLYLRLQGGAGESTRLHKGGRGSQINGTMKATPGAIYWVYVGAGGGAADDSGVQSGRGVFWGAGGGYTSVGEGKPNGQDEAASHCFKHASHNSHGDCRMYVAAGGGGAGPASDGDPAGSSKLGLTHNMFGEVPDHGNSGGAGGGYMGGKVWSGHGGGGGAMKLGPGGFTTLYRASSPSTVAFASIRASCSAPLAVLPLAGVPVKEIVLQADAQDGSRVFGLGSSFLKRRGHTIFARDA</sequence>
<protein>
    <submittedName>
        <fullName evidence="1">Uncharacterized protein</fullName>
    </submittedName>
</protein>
<organism evidence="1 2">
    <name type="scientific">Leucosporidium creatinivorum</name>
    <dbReference type="NCBI Taxonomy" id="106004"/>
    <lineage>
        <taxon>Eukaryota</taxon>
        <taxon>Fungi</taxon>
        <taxon>Dikarya</taxon>
        <taxon>Basidiomycota</taxon>
        <taxon>Pucciniomycotina</taxon>
        <taxon>Microbotryomycetes</taxon>
        <taxon>Leucosporidiales</taxon>
        <taxon>Leucosporidium</taxon>
    </lineage>
</organism>
<dbReference type="AlphaFoldDB" id="A0A1Y2C460"/>
<dbReference type="InParanoid" id="A0A1Y2C460"/>
<reference evidence="1 2" key="1">
    <citation type="submission" date="2016-07" db="EMBL/GenBank/DDBJ databases">
        <title>Pervasive Adenine N6-methylation of Active Genes in Fungi.</title>
        <authorList>
            <consortium name="DOE Joint Genome Institute"/>
            <person name="Mondo S.J."/>
            <person name="Dannebaum R.O."/>
            <person name="Kuo R.C."/>
            <person name="Labutti K."/>
            <person name="Haridas S."/>
            <person name="Kuo A."/>
            <person name="Salamov A."/>
            <person name="Ahrendt S.R."/>
            <person name="Lipzen A."/>
            <person name="Sullivan W."/>
            <person name="Andreopoulos W.B."/>
            <person name="Clum A."/>
            <person name="Lindquist E."/>
            <person name="Daum C."/>
            <person name="Ramamoorthy G.K."/>
            <person name="Gryganskyi A."/>
            <person name="Culley D."/>
            <person name="Magnuson J.K."/>
            <person name="James T.Y."/>
            <person name="O'Malley M.A."/>
            <person name="Stajich J.E."/>
            <person name="Spatafora J.W."/>
            <person name="Visel A."/>
            <person name="Grigoriev I.V."/>
        </authorList>
    </citation>
    <scope>NUCLEOTIDE SEQUENCE [LARGE SCALE GENOMIC DNA]</scope>
    <source>
        <strain evidence="1 2">62-1032</strain>
    </source>
</reference>
<dbReference type="EMBL" id="MCGR01000134">
    <property type="protein sequence ID" value="ORY41820.1"/>
    <property type="molecule type" value="Genomic_DNA"/>
</dbReference>
<accession>A0A1Y2C460</accession>
<keyword evidence="2" id="KW-1185">Reference proteome</keyword>
<gene>
    <name evidence="1" type="ORF">BCR35DRAFT_356410</name>
</gene>
<name>A0A1Y2C460_9BASI</name>
<dbReference type="Proteomes" id="UP000193467">
    <property type="component" value="Unassembled WGS sequence"/>
</dbReference>
<proteinExistence type="predicted"/>